<dbReference type="AlphaFoldDB" id="A0A0B1S2Z2"/>
<keyword evidence="3" id="KW-1185">Reference proteome</keyword>
<dbReference type="OrthoDB" id="5872865at2759"/>
<gene>
    <name evidence="2" type="ORF">OESDEN_20647</name>
</gene>
<dbReference type="EMBL" id="KN603703">
    <property type="protein sequence ID" value="KHJ79698.1"/>
    <property type="molecule type" value="Genomic_DNA"/>
</dbReference>
<organism evidence="2 3">
    <name type="scientific">Oesophagostomum dentatum</name>
    <name type="common">Nodular worm</name>
    <dbReference type="NCBI Taxonomy" id="61180"/>
    <lineage>
        <taxon>Eukaryota</taxon>
        <taxon>Metazoa</taxon>
        <taxon>Ecdysozoa</taxon>
        <taxon>Nematoda</taxon>
        <taxon>Chromadorea</taxon>
        <taxon>Rhabditida</taxon>
        <taxon>Rhabditina</taxon>
        <taxon>Rhabditomorpha</taxon>
        <taxon>Strongyloidea</taxon>
        <taxon>Strongylidae</taxon>
        <taxon>Oesophagostomum</taxon>
    </lineage>
</organism>
<dbReference type="SUPFAM" id="SSF53300">
    <property type="entry name" value="vWA-like"/>
    <property type="match status" value="1"/>
</dbReference>
<dbReference type="Pfam" id="PF00092">
    <property type="entry name" value="VWA"/>
    <property type="match status" value="1"/>
</dbReference>
<sequence length="122" mass="14008">MDGRIRNPREYGHYPEGDVCYVCYDSQQTRAVVFILDESGTVKQEGWQAQKDFMQQLMNTIGDVKAGVVVIAGNSYVAVHLDDYKKNKDQIAEFVQRKQWGREWTSVGVALFKARQMLDVRS</sequence>
<dbReference type="Proteomes" id="UP000053660">
    <property type="component" value="Unassembled WGS sequence"/>
</dbReference>
<proteinExistence type="predicted"/>
<dbReference type="InterPro" id="IPR002035">
    <property type="entry name" value="VWF_A"/>
</dbReference>
<reference evidence="2 3" key="1">
    <citation type="submission" date="2014-03" db="EMBL/GenBank/DDBJ databases">
        <title>Draft genome of the hookworm Oesophagostomum dentatum.</title>
        <authorList>
            <person name="Mitreva M."/>
        </authorList>
    </citation>
    <scope>NUCLEOTIDE SEQUENCE [LARGE SCALE GENOMIC DNA]</scope>
    <source>
        <strain evidence="2 3">OD-Hann</strain>
    </source>
</reference>
<protein>
    <recommendedName>
        <fullName evidence="1">VWFA domain-containing protein</fullName>
    </recommendedName>
</protein>
<dbReference type="Gene3D" id="3.40.50.410">
    <property type="entry name" value="von Willebrand factor, type A domain"/>
    <property type="match status" value="1"/>
</dbReference>
<evidence type="ECO:0000313" key="2">
    <source>
        <dbReference type="EMBL" id="KHJ79698.1"/>
    </source>
</evidence>
<dbReference type="PROSITE" id="PS50234">
    <property type="entry name" value="VWFA"/>
    <property type="match status" value="1"/>
</dbReference>
<dbReference type="InterPro" id="IPR036465">
    <property type="entry name" value="vWFA_dom_sf"/>
</dbReference>
<feature type="non-terminal residue" evidence="2">
    <location>
        <position position="122"/>
    </location>
</feature>
<evidence type="ECO:0000259" key="1">
    <source>
        <dbReference type="PROSITE" id="PS50234"/>
    </source>
</evidence>
<name>A0A0B1S2Z2_OESDE</name>
<accession>A0A0B1S2Z2</accession>
<feature type="domain" description="VWFA" evidence="1">
    <location>
        <begin position="31"/>
        <end position="122"/>
    </location>
</feature>
<evidence type="ECO:0000313" key="3">
    <source>
        <dbReference type="Proteomes" id="UP000053660"/>
    </source>
</evidence>